<evidence type="ECO:0000259" key="1">
    <source>
        <dbReference type="Pfam" id="PF00078"/>
    </source>
</evidence>
<dbReference type="SUPFAM" id="SSF56672">
    <property type="entry name" value="DNA/RNA polymerases"/>
    <property type="match status" value="1"/>
</dbReference>
<gene>
    <name evidence="3" type="ORF">E5676_scaffold692G00510</name>
</gene>
<dbReference type="Gene3D" id="3.30.460.10">
    <property type="entry name" value="Beta Polymerase, domain 2"/>
    <property type="match status" value="1"/>
</dbReference>
<dbReference type="PANTHER" id="PTHR21262:SF31">
    <property type="entry name" value="GTP PYROPHOSPHOKINASE"/>
    <property type="match status" value="1"/>
</dbReference>
<sequence>MPNELPPMCQIDYQIQLKEWIDPMMVRPYRYPHAQKNEIRRQVNDMMMTNIILPSINPFCSPMILVKKDGSWRFCVDYRALNRAIIPDKFRIPVINELLDELHGACIFSKIDRKSGYRVRDKDVRKTAFRTHEGHYGFLVVLFGLTNVPATFQAPMNYVFWAYLQYNLYTNQKNGQFVKDKIEYLGHWFVANYGTIVALLTCLTKENGFQWLEEATRAFETLKTTMLEAIDNSNGEICARAGTHGNCPINGENGDITYLDIDSWYIPVRKPCGTFLSKGSSTQNAKMGGKIDGHPPPIISYGQSATTPNDSVEQHLLSRDEVLATLKLDLPATAKIHPVFHVFQLKKTVRDKHQNQPDHEATWESHAVLKEQFPDFHLEDKVTLLHGVLLGFVKPCTDYMANKLRVMLLGMVDDPRVVLIKLADRLHNMRTIYALPLPKAQAVAQETLVIWCSLASRLGLWALKAELEDLCFAVLQPQMFLKLRTELASMSMPSSRAGSSRKISARDDFPSLDSSSSTCCHSMPITVTDEATNMKELLEAVVPFDILADRRKRTSYLSNLQKSIHACIQPKVVQEARNALAALVVCEEALEQELIISASYVPGMEVTLSSRLKSLYSIYSKMKRKDVSIDKVYDARALRVVVGDKNGTLHGPAVQCCYSLLATVHK</sequence>
<dbReference type="InterPro" id="IPR043128">
    <property type="entry name" value="Rev_trsase/Diguanyl_cyclase"/>
</dbReference>
<dbReference type="SUPFAM" id="SSF81301">
    <property type="entry name" value="Nucleotidyltransferase"/>
    <property type="match status" value="1"/>
</dbReference>
<dbReference type="GO" id="GO:0009507">
    <property type="term" value="C:chloroplast"/>
    <property type="evidence" value="ECO:0007669"/>
    <property type="project" value="TreeGrafter"/>
</dbReference>
<feature type="domain" description="Reverse transcriptase" evidence="1">
    <location>
        <begin position="67"/>
        <end position="165"/>
    </location>
</feature>
<dbReference type="GO" id="GO:0015969">
    <property type="term" value="P:guanosine tetraphosphate metabolic process"/>
    <property type="evidence" value="ECO:0007669"/>
    <property type="project" value="InterPro"/>
</dbReference>
<accession>A0A5D3CWY2</accession>
<dbReference type="InterPro" id="IPR043519">
    <property type="entry name" value="NT_sf"/>
</dbReference>
<dbReference type="Gene3D" id="3.30.70.270">
    <property type="match status" value="2"/>
</dbReference>
<dbReference type="Gene3D" id="3.10.10.10">
    <property type="entry name" value="HIV Type 1 Reverse Transcriptase, subunit A, domain 1"/>
    <property type="match status" value="1"/>
</dbReference>
<dbReference type="AlphaFoldDB" id="A0A5D3CWY2"/>
<dbReference type="Proteomes" id="UP000321947">
    <property type="component" value="Unassembled WGS sequence"/>
</dbReference>
<keyword evidence="3" id="KW-0418">Kinase</keyword>
<dbReference type="CDD" id="cd01647">
    <property type="entry name" value="RT_LTR"/>
    <property type="match status" value="1"/>
</dbReference>
<dbReference type="InterPro" id="IPR007685">
    <property type="entry name" value="RelA_SpoT"/>
</dbReference>
<dbReference type="SUPFAM" id="SSF109604">
    <property type="entry name" value="HD-domain/PDEase-like"/>
    <property type="match status" value="1"/>
</dbReference>
<dbReference type="Pfam" id="PF04607">
    <property type="entry name" value="RelA_SpoT"/>
    <property type="match status" value="1"/>
</dbReference>
<dbReference type="Gene3D" id="1.10.3210.10">
    <property type="entry name" value="Hypothetical protein af1432"/>
    <property type="match status" value="1"/>
</dbReference>
<evidence type="ECO:0000259" key="2">
    <source>
        <dbReference type="Pfam" id="PF04607"/>
    </source>
</evidence>
<name>A0A5D3CWY2_CUCMM</name>
<dbReference type="InterPro" id="IPR000477">
    <property type="entry name" value="RT_dom"/>
</dbReference>
<dbReference type="EMBL" id="SSTD01009149">
    <property type="protein sequence ID" value="TYK14719.1"/>
    <property type="molecule type" value="Genomic_DNA"/>
</dbReference>
<protein>
    <submittedName>
        <fullName evidence="3">Putative GTP pyrophosphokinase</fullName>
    </submittedName>
</protein>
<evidence type="ECO:0000313" key="4">
    <source>
        <dbReference type="Proteomes" id="UP000321947"/>
    </source>
</evidence>
<keyword evidence="3" id="KW-0808">Transferase</keyword>
<dbReference type="GO" id="GO:0016301">
    <property type="term" value="F:kinase activity"/>
    <property type="evidence" value="ECO:0007669"/>
    <property type="project" value="UniProtKB-KW"/>
</dbReference>
<dbReference type="Pfam" id="PF13328">
    <property type="entry name" value="HD_4"/>
    <property type="match status" value="1"/>
</dbReference>
<feature type="domain" description="RelA/SpoT" evidence="2">
    <location>
        <begin position="610"/>
        <end position="665"/>
    </location>
</feature>
<dbReference type="PANTHER" id="PTHR21262">
    <property type="entry name" value="GUANOSINE-3',5'-BIS DIPHOSPHATE 3'-PYROPHOSPHOHYDROLASE"/>
    <property type="match status" value="1"/>
</dbReference>
<organism evidence="3 4">
    <name type="scientific">Cucumis melo var. makuwa</name>
    <name type="common">Oriental melon</name>
    <dbReference type="NCBI Taxonomy" id="1194695"/>
    <lineage>
        <taxon>Eukaryota</taxon>
        <taxon>Viridiplantae</taxon>
        <taxon>Streptophyta</taxon>
        <taxon>Embryophyta</taxon>
        <taxon>Tracheophyta</taxon>
        <taxon>Spermatophyta</taxon>
        <taxon>Magnoliopsida</taxon>
        <taxon>eudicotyledons</taxon>
        <taxon>Gunneridae</taxon>
        <taxon>Pentapetalae</taxon>
        <taxon>rosids</taxon>
        <taxon>fabids</taxon>
        <taxon>Cucurbitales</taxon>
        <taxon>Cucurbitaceae</taxon>
        <taxon>Benincaseae</taxon>
        <taxon>Cucumis</taxon>
    </lineage>
</organism>
<dbReference type="InterPro" id="IPR043502">
    <property type="entry name" value="DNA/RNA_pol_sf"/>
</dbReference>
<reference evidence="3 4" key="1">
    <citation type="submission" date="2019-08" db="EMBL/GenBank/DDBJ databases">
        <title>Draft genome sequences of two oriental melons (Cucumis melo L. var makuwa).</title>
        <authorList>
            <person name="Kwon S.-Y."/>
        </authorList>
    </citation>
    <scope>NUCLEOTIDE SEQUENCE [LARGE SCALE GENOMIC DNA]</scope>
    <source>
        <strain evidence="4">cv. Chang Bougi</strain>
        <tissue evidence="3">Leaf</tissue>
    </source>
</reference>
<dbReference type="Pfam" id="PF00078">
    <property type="entry name" value="RVT_1"/>
    <property type="match status" value="1"/>
</dbReference>
<proteinExistence type="predicted"/>
<comment type="caution">
    <text evidence="3">The sequence shown here is derived from an EMBL/GenBank/DDBJ whole genome shotgun (WGS) entry which is preliminary data.</text>
</comment>
<evidence type="ECO:0000313" key="3">
    <source>
        <dbReference type="EMBL" id="TYK14719.1"/>
    </source>
</evidence>